<comment type="caution">
    <text evidence="2">The sequence shown here is derived from an EMBL/GenBank/DDBJ whole genome shotgun (WGS) entry which is preliminary data.</text>
</comment>
<dbReference type="EMBL" id="REGN01006629">
    <property type="protein sequence ID" value="RNA08796.1"/>
    <property type="molecule type" value="Genomic_DNA"/>
</dbReference>
<gene>
    <name evidence="2" type="ORF">BpHYR1_035430</name>
</gene>
<accession>A0A3M7QBJ7</accession>
<organism evidence="2 3">
    <name type="scientific">Brachionus plicatilis</name>
    <name type="common">Marine rotifer</name>
    <name type="synonym">Brachionus muelleri</name>
    <dbReference type="NCBI Taxonomy" id="10195"/>
    <lineage>
        <taxon>Eukaryota</taxon>
        <taxon>Metazoa</taxon>
        <taxon>Spiralia</taxon>
        <taxon>Gnathifera</taxon>
        <taxon>Rotifera</taxon>
        <taxon>Eurotatoria</taxon>
        <taxon>Monogononta</taxon>
        <taxon>Pseudotrocha</taxon>
        <taxon>Ploima</taxon>
        <taxon>Brachionidae</taxon>
        <taxon>Brachionus</taxon>
    </lineage>
</organism>
<feature type="non-terminal residue" evidence="2">
    <location>
        <position position="1"/>
    </location>
</feature>
<reference evidence="2 3" key="1">
    <citation type="journal article" date="2018" name="Sci. Rep.">
        <title>Genomic signatures of local adaptation to the degree of environmental predictability in rotifers.</title>
        <authorList>
            <person name="Franch-Gras L."/>
            <person name="Hahn C."/>
            <person name="Garcia-Roger E.M."/>
            <person name="Carmona M.J."/>
            <person name="Serra M."/>
            <person name="Gomez A."/>
        </authorList>
    </citation>
    <scope>NUCLEOTIDE SEQUENCE [LARGE SCALE GENOMIC DNA]</scope>
    <source>
        <strain evidence="2">HYR1</strain>
    </source>
</reference>
<name>A0A3M7QBJ7_BRAPC</name>
<keyword evidence="1" id="KW-1133">Transmembrane helix</keyword>
<evidence type="ECO:0000313" key="3">
    <source>
        <dbReference type="Proteomes" id="UP000276133"/>
    </source>
</evidence>
<evidence type="ECO:0000313" key="2">
    <source>
        <dbReference type="EMBL" id="RNA08796.1"/>
    </source>
</evidence>
<evidence type="ECO:0000256" key="1">
    <source>
        <dbReference type="SAM" id="Phobius"/>
    </source>
</evidence>
<sequence length="69" mass="7924">FSALALVPLKDVNADWDIILVLSVLLFFKINIIIKENFKKSYFFLNTTIWGGKTSFFLHDSITANDDKL</sequence>
<proteinExistence type="predicted"/>
<keyword evidence="3" id="KW-1185">Reference proteome</keyword>
<dbReference type="Proteomes" id="UP000276133">
    <property type="component" value="Unassembled WGS sequence"/>
</dbReference>
<protein>
    <submittedName>
        <fullName evidence="2">Uncharacterized protein</fullName>
    </submittedName>
</protein>
<keyword evidence="1" id="KW-0812">Transmembrane</keyword>
<keyword evidence="1" id="KW-0472">Membrane</keyword>
<feature type="transmembrane region" description="Helical" evidence="1">
    <location>
        <begin position="16"/>
        <end position="34"/>
    </location>
</feature>
<dbReference type="AlphaFoldDB" id="A0A3M7QBJ7"/>